<evidence type="ECO:0000313" key="2">
    <source>
        <dbReference type="Proteomes" id="UP000318590"/>
    </source>
</evidence>
<protein>
    <recommendedName>
        <fullName evidence="3">Transposase</fullName>
    </recommendedName>
</protein>
<organism evidence="1 2">
    <name type="scientific">Palleronia caenipelagi</name>
    <dbReference type="NCBI Taxonomy" id="2489174"/>
    <lineage>
        <taxon>Bacteria</taxon>
        <taxon>Pseudomonadati</taxon>
        <taxon>Pseudomonadota</taxon>
        <taxon>Alphaproteobacteria</taxon>
        <taxon>Rhodobacterales</taxon>
        <taxon>Roseobacteraceae</taxon>
        <taxon>Palleronia</taxon>
    </lineage>
</organism>
<comment type="caution">
    <text evidence="1">The sequence shown here is derived from an EMBL/GenBank/DDBJ whole genome shotgun (WGS) entry which is preliminary data.</text>
</comment>
<keyword evidence="2" id="KW-1185">Reference proteome</keyword>
<evidence type="ECO:0008006" key="3">
    <source>
        <dbReference type="Google" id="ProtNLM"/>
    </source>
</evidence>
<evidence type="ECO:0000313" key="1">
    <source>
        <dbReference type="EMBL" id="TRD15595.1"/>
    </source>
</evidence>
<dbReference type="Proteomes" id="UP000318590">
    <property type="component" value="Unassembled WGS sequence"/>
</dbReference>
<reference evidence="1 2" key="1">
    <citation type="submission" date="2019-06" db="EMBL/GenBank/DDBJ databases">
        <title>Paenimaribius caenipelagi gen. nov., sp. nov., isolated from a tidal flat.</title>
        <authorList>
            <person name="Yoon J.-H."/>
        </authorList>
    </citation>
    <scope>NUCLEOTIDE SEQUENCE [LARGE SCALE GENOMIC DNA]</scope>
    <source>
        <strain evidence="1 2">JBTF-M29</strain>
    </source>
</reference>
<dbReference type="InterPro" id="IPR053172">
    <property type="entry name" value="Tn903_transposase"/>
</dbReference>
<name>A0A547PNA9_9RHOB</name>
<dbReference type="PANTHER" id="PTHR34631:SF3">
    <property type="entry name" value="ISSOD12 TRANSPOSASE TNPA_ISSOD12"/>
    <property type="match status" value="1"/>
</dbReference>
<dbReference type="AlphaFoldDB" id="A0A547PNA9"/>
<gene>
    <name evidence="1" type="ORF">FEV53_15695</name>
</gene>
<dbReference type="OrthoDB" id="8451553at2"/>
<sequence length="121" mass="13181">MCRFLGNGAYDSAPPAATIQEAFGPDVEVIIPPPSNAVPGDCAIRNAHIQMIADHGRIAWQKATGYGQRFRGEAQIGRFKQVIGPALRGRKMEAQKLEIVIAVKALNRVTDLGRAAYRRVI</sequence>
<dbReference type="EMBL" id="VFSV01000038">
    <property type="protein sequence ID" value="TRD15595.1"/>
    <property type="molecule type" value="Genomic_DNA"/>
</dbReference>
<accession>A0A547PNA9</accession>
<proteinExistence type="predicted"/>
<dbReference type="PANTHER" id="PTHR34631">
    <property type="match status" value="1"/>
</dbReference>